<dbReference type="EMBL" id="JAHLQK010000004">
    <property type="protein sequence ID" value="MBU5676817.1"/>
    <property type="molecule type" value="Genomic_DNA"/>
</dbReference>
<reference evidence="3 4" key="1">
    <citation type="submission" date="2021-06" db="EMBL/GenBank/DDBJ databases">
        <authorList>
            <person name="Sun Q."/>
            <person name="Li D."/>
        </authorList>
    </citation>
    <scope>NUCLEOTIDE SEQUENCE [LARGE SCALE GENOMIC DNA]</scope>
    <source>
        <strain evidence="3 4">MSJ-5</strain>
    </source>
</reference>
<protein>
    <submittedName>
        <fullName evidence="3">DUF262 domain-containing HNH endonuclease family protein</fullName>
    </submittedName>
</protein>
<dbReference type="Proteomes" id="UP000779508">
    <property type="component" value="Unassembled WGS sequence"/>
</dbReference>
<organism evidence="3 4">
    <name type="scientific">Alkaliphilus flagellatus</name>
    <dbReference type="NCBI Taxonomy" id="2841507"/>
    <lineage>
        <taxon>Bacteria</taxon>
        <taxon>Bacillati</taxon>
        <taxon>Bacillota</taxon>
        <taxon>Clostridia</taxon>
        <taxon>Peptostreptococcales</taxon>
        <taxon>Natronincolaceae</taxon>
        <taxon>Alkaliphilus</taxon>
    </lineage>
</organism>
<keyword evidence="3" id="KW-0540">Nuclease</keyword>
<evidence type="ECO:0000313" key="4">
    <source>
        <dbReference type="Proteomes" id="UP000779508"/>
    </source>
</evidence>
<dbReference type="GO" id="GO:0004519">
    <property type="term" value="F:endonuclease activity"/>
    <property type="evidence" value="ECO:0007669"/>
    <property type="project" value="UniProtKB-KW"/>
</dbReference>
<dbReference type="InterPro" id="IPR011089">
    <property type="entry name" value="GmrSD_C"/>
</dbReference>
<feature type="domain" description="GmrSD restriction endonucleases N-terminal" evidence="1">
    <location>
        <begin position="10"/>
        <end position="217"/>
    </location>
</feature>
<keyword evidence="3" id="KW-0378">Hydrolase</keyword>
<evidence type="ECO:0000259" key="1">
    <source>
        <dbReference type="Pfam" id="PF03235"/>
    </source>
</evidence>
<accession>A0ABS6G539</accession>
<dbReference type="Pfam" id="PF03235">
    <property type="entry name" value="GmrSD_N"/>
    <property type="match status" value="1"/>
</dbReference>
<dbReference type="PANTHER" id="PTHR35149:SF2">
    <property type="entry name" value="DUF262 DOMAIN-CONTAINING PROTEIN"/>
    <property type="match status" value="1"/>
</dbReference>
<gene>
    <name evidence="3" type="ORF">KQI88_10340</name>
</gene>
<dbReference type="InterPro" id="IPR004919">
    <property type="entry name" value="GmrSD_N"/>
</dbReference>
<name>A0ABS6G539_9FIRM</name>
<keyword evidence="4" id="KW-1185">Reference proteome</keyword>
<sequence length="681" mass="80651">MEANKIRLLEFIGSSKRTFNIPVYQRNYDWKEEHCKRLFLDIEHIASSNFEVDHFLGTIVYVIGSTQPNFMEFIVIDGQQRITSVMLLIKALYDKIEDTELKEDILETYLINKRAPQTLRLKLKPIESDMLAYEKIIENENIADSSNIIKNYNLFKQLVDKSSYSAESLYNALNNIEIVYIALDKDKKSENPQLIFESLNSTGLTLTQADLIRNFLLMNHEYEEQKRLYKNYWSKIEGYLPNAIISDFVRDYLTMKSGLIPKKDKVYKSFKEFVNENINYNEEQILEELLIYAEYYSWLINCNSPNKMLNELLQQLQQMKSTVTYPAMLYIFEDCFAYKKITVDNLIEIIRIILSYLYRRLICEYPTNALNKIFATLSSELEKLVLTDETYYDAVVKILASKSGSGTFPRNEEFRRAFILKDLYKTKIDKYTLFQLEKYNNKEVVDLNGEITVEHIMPQKLSPSWQIDLGKRYEEIHKEFLHTIGNLTLSGYNPKLSNKRFYDKKEILINSNISISRDLTKYSIWNEETIKDRAEYLFKIATLIWNLPEKYNYAIDVDKIDYDIDYNIMDDLNVTGEKPRQLIILDMEYNVNSWKDVLREICRKLYELDAQIFESFVKHKDFEGRERRIISNSSDGMNSPFKLTEKIYIETTLNANAILNYCKLIVEKYDMQNDIFFRLRP</sequence>
<proteinExistence type="predicted"/>
<comment type="caution">
    <text evidence="3">The sequence shown here is derived from an EMBL/GenBank/DDBJ whole genome shotgun (WGS) entry which is preliminary data.</text>
</comment>
<dbReference type="PANTHER" id="PTHR35149">
    <property type="entry name" value="SLL5132 PROTEIN"/>
    <property type="match status" value="1"/>
</dbReference>
<dbReference type="Pfam" id="PF07510">
    <property type="entry name" value="GmrSD_C"/>
    <property type="match status" value="1"/>
</dbReference>
<feature type="domain" description="GmrSD restriction endonucleases C-terminal" evidence="2">
    <location>
        <begin position="408"/>
        <end position="539"/>
    </location>
</feature>
<dbReference type="RefSeq" id="WP_216417066.1">
    <property type="nucleotide sequence ID" value="NZ_JAHLQK010000004.1"/>
</dbReference>
<evidence type="ECO:0000313" key="3">
    <source>
        <dbReference type="EMBL" id="MBU5676817.1"/>
    </source>
</evidence>
<keyword evidence="3" id="KW-0255">Endonuclease</keyword>
<evidence type="ECO:0000259" key="2">
    <source>
        <dbReference type="Pfam" id="PF07510"/>
    </source>
</evidence>